<accession>A0A1A0RDB1</accession>
<comment type="caution">
    <text evidence="1">The sequence shown here is derived from an EMBL/GenBank/DDBJ whole genome shotgun (WGS) entry which is preliminary data.</text>
</comment>
<protein>
    <recommendedName>
        <fullName evidence="3">Secreted protein</fullName>
    </recommendedName>
</protein>
<dbReference type="RefSeq" id="WP_064930650.1">
    <property type="nucleotide sequence ID" value="NZ_LZSO01000012.1"/>
</dbReference>
<organism evidence="1 2">
    <name type="scientific">Mycolicibacterium peregrinum</name>
    <name type="common">Mycobacterium peregrinum</name>
    <dbReference type="NCBI Taxonomy" id="43304"/>
    <lineage>
        <taxon>Bacteria</taxon>
        <taxon>Bacillati</taxon>
        <taxon>Actinomycetota</taxon>
        <taxon>Actinomycetes</taxon>
        <taxon>Mycobacteriales</taxon>
        <taxon>Mycobacteriaceae</taxon>
        <taxon>Mycolicibacterium</taxon>
    </lineage>
</organism>
<evidence type="ECO:0000313" key="1">
    <source>
        <dbReference type="EMBL" id="OBB32317.1"/>
    </source>
</evidence>
<reference evidence="2" key="1">
    <citation type="submission" date="2016-06" db="EMBL/GenBank/DDBJ databases">
        <authorList>
            <person name="Sutton G."/>
            <person name="Brinkac L."/>
            <person name="Sanka R."/>
            <person name="Adams M."/>
            <person name="Lau E."/>
            <person name="Mehaffy C."/>
            <person name="Tameris M."/>
            <person name="Hatherill M."/>
            <person name="Hanekom W."/>
            <person name="Mahomed H."/>
            <person name="Mcshane H."/>
        </authorList>
    </citation>
    <scope>NUCLEOTIDE SEQUENCE [LARGE SCALE GENOMIC DNA]</scope>
    <source>
        <strain evidence="2">852002-51209_SCH5440388</strain>
    </source>
</reference>
<proteinExistence type="predicted"/>
<evidence type="ECO:0000313" key="2">
    <source>
        <dbReference type="Proteomes" id="UP000093902"/>
    </source>
</evidence>
<dbReference type="EMBL" id="LZSO01000012">
    <property type="protein sequence ID" value="OBB32317.1"/>
    <property type="molecule type" value="Genomic_DNA"/>
</dbReference>
<gene>
    <name evidence="1" type="ORF">A5792_00970</name>
</gene>
<name>A0A1A0RDB1_MYCPR</name>
<dbReference type="Proteomes" id="UP000093902">
    <property type="component" value="Unassembled WGS sequence"/>
</dbReference>
<evidence type="ECO:0008006" key="3">
    <source>
        <dbReference type="Google" id="ProtNLM"/>
    </source>
</evidence>
<sequence length="176" mass="19004">MTSAVRIALVGVFAGAVSIGLPVAHADRVEPPPLYGHYNLFIDFSKQTFNGMPTPMNPITVPVEFTTNCDANGCVARMDNSDDHARNPSAPVAYEYRWNGNRWETSGEYPYFCDRSDPSSAVQARRSDYWIPNPDGSFFGERTLVIGGAGCPGEGPGTHWLPISLTPIDPSPGSPG</sequence>
<dbReference type="AlphaFoldDB" id="A0A1A0RDB1"/>